<organism evidence="1 2">
    <name type="scientific">Naganishia cerealis</name>
    <dbReference type="NCBI Taxonomy" id="610337"/>
    <lineage>
        <taxon>Eukaryota</taxon>
        <taxon>Fungi</taxon>
        <taxon>Dikarya</taxon>
        <taxon>Basidiomycota</taxon>
        <taxon>Agaricomycotina</taxon>
        <taxon>Tremellomycetes</taxon>
        <taxon>Filobasidiales</taxon>
        <taxon>Filobasidiaceae</taxon>
        <taxon>Naganishia</taxon>
    </lineage>
</organism>
<dbReference type="Proteomes" id="UP001241377">
    <property type="component" value="Unassembled WGS sequence"/>
</dbReference>
<sequence>MFISNTNADSATYDITLVVEIFHETKEFYTLKELEKIAPKAKGIVQQSVKDVVSDLQSDSLIQYDKIGTSNYFWSFPSAAGASRQAALSKEKAELATIQIKVSETQMALREAEKGRENCQSRRNLLCQLATVQQSQKDLKAELEAYGAADPIKFAEKKHAVQLAKEASVRWTGAAYLFRVLHARL</sequence>
<evidence type="ECO:0000313" key="2">
    <source>
        <dbReference type="Proteomes" id="UP001241377"/>
    </source>
</evidence>
<accession>A0ACC2VMG6</accession>
<keyword evidence="2" id="KW-1185">Reference proteome</keyword>
<protein>
    <submittedName>
        <fullName evidence="1">Uncharacterized protein</fullName>
    </submittedName>
</protein>
<reference evidence="1" key="1">
    <citation type="submission" date="2023-04" db="EMBL/GenBank/DDBJ databases">
        <title>Draft Genome sequencing of Naganishia species isolated from polar environments using Oxford Nanopore Technology.</title>
        <authorList>
            <person name="Leo P."/>
            <person name="Venkateswaran K."/>
        </authorList>
    </citation>
    <scope>NUCLEOTIDE SEQUENCE</scope>
    <source>
        <strain evidence="1">MNA-CCFEE 5261</strain>
    </source>
</reference>
<dbReference type="EMBL" id="JASBWR010000066">
    <property type="protein sequence ID" value="KAJ9100080.1"/>
    <property type="molecule type" value="Genomic_DNA"/>
</dbReference>
<gene>
    <name evidence="1" type="ORF">QFC19_005760</name>
</gene>
<comment type="caution">
    <text evidence="1">The sequence shown here is derived from an EMBL/GenBank/DDBJ whole genome shotgun (WGS) entry which is preliminary data.</text>
</comment>
<name>A0ACC2VMG6_9TREE</name>
<proteinExistence type="predicted"/>
<evidence type="ECO:0000313" key="1">
    <source>
        <dbReference type="EMBL" id="KAJ9100080.1"/>
    </source>
</evidence>